<dbReference type="EMBL" id="HE612857">
    <property type="protein sequence ID" value="CCE61897.1"/>
    <property type="molecule type" value="Genomic_DNA"/>
</dbReference>
<accession>G8BPG6</accession>
<dbReference type="Proteomes" id="UP000005666">
    <property type="component" value="Chromosome 2"/>
</dbReference>
<keyword evidence="4" id="KW-1185">Reference proteome</keyword>
<dbReference type="RefSeq" id="XP_003684331.1">
    <property type="nucleotide sequence ID" value="XM_003684283.1"/>
</dbReference>
<keyword evidence="2" id="KW-0472">Membrane</keyword>
<protein>
    <recommendedName>
        <fullName evidence="5">Protein ECM19</fullName>
    </recommendedName>
</protein>
<feature type="transmembrane region" description="Helical" evidence="2">
    <location>
        <begin position="6"/>
        <end position="27"/>
    </location>
</feature>
<dbReference type="OMA" id="YTGTQFF"/>
<evidence type="ECO:0008006" key="5">
    <source>
        <dbReference type="Google" id="ProtNLM"/>
    </source>
</evidence>
<dbReference type="AlphaFoldDB" id="G8BPG6"/>
<feature type="region of interest" description="Disordered" evidence="1">
    <location>
        <begin position="71"/>
        <end position="92"/>
    </location>
</feature>
<dbReference type="HOGENOM" id="CLU_181694_0_0_1"/>
<proteinExistence type="predicted"/>
<keyword evidence="2" id="KW-0812">Transmembrane</keyword>
<evidence type="ECO:0000256" key="2">
    <source>
        <dbReference type="SAM" id="Phobius"/>
    </source>
</evidence>
<evidence type="ECO:0000313" key="3">
    <source>
        <dbReference type="EMBL" id="CCE61897.1"/>
    </source>
</evidence>
<reference evidence="3 4" key="1">
    <citation type="journal article" date="2011" name="Proc. Natl. Acad. Sci. U.S.A.">
        <title>Evolutionary erosion of yeast sex chromosomes by mating-type switching accidents.</title>
        <authorList>
            <person name="Gordon J.L."/>
            <person name="Armisen D."/>
            <person name="Proux-Wera E."/>
            <person name="Oheigeartaigh S.S."/>
            <person name="Byrne K.P."/>
            <person name="Wolfe K.H."/>
        </authorList>
    </citation>
    <scope>NUCLEOTIDE SEQUENCE [LARGE SCALE GENOMIC DNA]</scope>
    <source>
        <strain evidence="4">ATCC 24235 / CBS 4417 / NBRC 1672 / NRRL Y-8282 / UCD 70-5</strain>
    </source>
</reference>
<organism evidence="3 4">
    <name type="scientific">Tetrapisispora phaffii (strain ATCC 24235 / CBS 4417 / NBRC 1672 / NRRL Y-8282 / UCD 70-5)</name>
    <name type="common">Yeast</name>
    <name type="synonym">Fabospora phaffii</name>
    <dbReference type="NCBI Taxonomy" id="1071381"/>
    <lineage>
        <taxon>Eukaryota</taxon>
        <taxon>Fungi</taxon>
        <taxon>Dikarya</taxon>
        <taxon>Ascomycota</taxon>
        <taxon>Saccharomycotina</taxon>
        <taxon>Saccharomycetes</taxon>
        <taxon>Saccharomycetales</taxon>
        <taxon>Saccharomycetaceae</taxon>
        <taxon>Tetrapisispora</taxon>
    </lineage>
</organism>
<name>G8BPG6_TETPH</name>
<evidence type="ECO:0000256" key="1">
    <source>
        <dbReference type="SAM" id="MobiDB-lite"/>
    </source>
</evidence>
<sequence>MSRINGYNMMGVVLAVVVGVYSGTRFFEPLVVDQLKRDGNLRSDIAIPEYDSEGNPVEPKSIRDLRKHIEEASADGKKMSDILQDLDSSKND</sequence>
<dbReference type="eggNOG" id="ENOG502S9HI">
    <property type="taxonomic scope" value="Eukaryota"/>
</dbReference>
<evidence type="ECO:0000313" key="4">
    <source>
        <dbReference type="Proteomes" id="UP000005666"/>
    </source>
</evidence>
<gene>
    <name evidence="3" type="primary">TPHA0B02250</name>
    <name evidence="3" type="ordered locus">TPHA_0B02250</name>
</gene>
<keyword evidence="2" id="KW-1133">Transmembrane helix</keyword>
<feature type="compositionally biased region" description="Basic and acidic residues" evidence="1">
    <location>
        <begin position="71"/>
        <end position="80"/>
    </location>
</feature>
<dbReference type="GeneID" id="11534850"/>
<dbReference type="KEGG" id="tpf:TPHA_0B02250"/>
<dbReference type="OrthoDB" id="4080273at2759"/>